<feature type="compositionally biased region" description="Polar residues" evidence="2">
    <location>
        <begin position="188"/>
        <end position="203"/>
    </location>
</feature>
<gene>
    <name evidence="3" type="ORF">BASA50_004108</name>
</gene>
<proteinExistence type="predicted"/>
<organism evidence="3 4">
    <name type="scientific">Batrachochytrium salamandrivorans</name>
    <dbReference type="NCBI Taxonomy" id="1357716"/>
    <lineage>
        <taxon>Eukaryota</taxon>
        <taxon>Fungi</taxon>
        <taxon>Fungi incertae sedis</taxon>
        <taxon>Chytridiomycota</taxon>
        <taxon>Chytridiomycota incertae sedis</taxon>
        <taxon>Chytridiomycetes</taxon>
        <taxon>Rhizophydiales</taxon>
        <taxon>Rhizophydiales incertae sedis</taxon>
        <taxon>Batrachochytrium</taxon>
    </lineage>
</organism>
<feature type="region of interest" description="Disordered" evidence="2">
    <location>
        <begin position="149"/>
        <end position="271"/>
    </location>
</feature>
<name>A0ABQ8FH29_9FUNG</name>
<dbReference type="EMBL" id="JAFCIX010000125">
    <property type="protein sequence ID" value="KAH6597954.1"/>
    <property type="molecule type" value="Genomic_DNA"/>
</dbReference>
<dbReference type="PANTHER" id="PTHR13356:SF0">
    <property type="entry name" value="SOSS COMPLEX SUBUNIT B HOMOLOG"/>
    <property type="match status" value="1"/>
</dbReference>
<evidence type="ECO:0000256" key="1">
    <source>
        <dbReference type="ARBA" id="ARBA00023125"/>
    </source>
</evidence>
<evidence type="ECO:0000313" key="4">
    <source>
        <dbReference type="Proteomes" id="UP001648503"/>
    </source>
</evidence>
<accession>A0ABQ8FH29</accession>
<dbReference type="SUPFAM" id="SSF50249">
    <property type="entry name" value="Nucleic acid-binding proteins"/>
    <property type="match status" value="1"/>
</dbReference>
<evidence type="ECO:0000313" key="3">
    <source>
        <dbReference type="EMBL" id="KAH6597954.1"/>
    </source>
</evidence>
<dbReference type="InterPro" id="IPR051231">
    <property type="entry name" value="SOSS-B"/>
</dbReference>
<protein>
    <submittedName>
        <fullName evidence="3">Uncharacterized protein</fullName>
    </submittedName>
</protein>
<keyword evidence="1" id="KW-0238">DNA-binding</keyword>
<feature type="compositionally biased region" description="Polar residues" evidence="2">
    <location>
        <begin position="242"/>
        <end position="263"/>
    </location>
</feature>
<dbReference type="Proteomes" id="UP001648503">
    <property type="component" value="Unassembled WGS sequence"/>
</dbReference>
<dbReference type="PANTHER" id="PTHR13356">
    <property type="entry name" value="OB FOLD NUCLEIC ACID BINDING PROTEIN-RELATED"/>
    <property type="match status" value="1"/>
</dbReference>
<sequence>MNPAVAAASINSKRPVVSLRPGMRDITVECCVIDKLDAPLQTKTGILRHFWVADTTGSILATTPITESSFVNEGDVLILSKARVSVHFGQVQLFVTKIERKGEYSMVFTERPNLSHMEWKENEQGQPVPVSELRYGHWADRSAEPTIFRADTRNGFSNRSNDQGSLNSSSYDSKFRNGRPPFNPTRPPQSSNQRPPLQSSSDQGVVKKPWQDRPPRHTATSSFQTPPSNQPHHRPPPPSMPYDQSGQHAVPQSSQSIANSDSVSFKRKRPE</sequence>
<reference evidence="3 4" key="1">
    <citation type="submission" date="2021-02" db="EMBL/GenBank/DDBJ databases">
        <title>Variation within the Batrachochytrium salamandrivorans European outbreak.</title>
        <authorList>
            <person name="Kelly M."/>
            <person name="Pasmans F."/>
            <person name="Shea T.P."/>
            <person name="Munoz J.F."/>
            <person name="Carranza S."/>
            <person name="Cuomo C.A."/>
            <person name="Martel A."/>
        </authorList>
    </citation>
    <scope>NUCLEOTIDE SEQUENCE [LARGE SCALE GENOMIC DNA]</scope>
    <source>
        <strain evidence="3 4">AMFP18/2</strain>
    </source>
</reference>
<dbReference type="Gene3D" id="2.40.50.140">
    <property type="entry name" value="Nucleic acid-binding proteins"/>
    <property type="match status" value="1"/>
</dbReference>
<comment type="caution">
    <text evidence="3">The sequence shown here is derived from an EMBL/GenBank/DDBJ whole genome shotgun (WGS) entry which is preliminary data.</text>
</comment>
<keyword evidence="4" id="KW-1185">Reference proteome</keyword>
<evidence type="ECO:0000256" key="2">
    <source>
        <dbReference type="SAM" id="MobiDB-lite"/>
    </source>
</evidence>
<feature type="compositionally biased region" description="Polar residues" evidence="2">
    <location>
        <begin position="154"/>
        <end position="172"/>
    </location>
</feature>
<dbReference type="InterPro" id="IPR012340">
    <property type="entry name" value="NA-bd_OB-fold"/>
</dbReference>